<evidence type="ECO:0000256" key="4">
    <source>
        <dbReference type="ARBA" id="ARBA00022525"/>
    </source>
</evidence>
<comment type="cofactor">
    <cofactor evidence="1">
        <name>Mg(2+)</name>
        <dbReference type="ChEBI" id="CHEBI:18420"/>
    </cofactor>
</comment>
<dbReference type="PANTHER" id="PTHR12629">
    <property type="entry name" value="DIPHOSPHOINOSITOL POLYPHOSPHATE PHOSPHOHYDROLASE"/>
    <property type="match status" value="1"/>
</dbReference>
<feature type="signal peptide" evidence="9">
    <location>
        <begin position="1"/>
        <end position="20"/>
    </location>
</feature>
<keyword evidence="5" id="KW-0479">Metal-binding</keyword>
<evidence type="ECO:0000256" key="3">
    <source>
        <dbReference type="ARBA" id="ARBA00010400"/>
    </source>
</evidence>
<dbReference type="Pfam" id="PF16810">
    <property type="entry name" value="RXLR"/>
    <property type="match status" value="1"/>
</dbReference>
<dbReference type="GO" id="GO:0005634">
    <property type="term" value="C:nucleus"/>
    <property type="evidence" value="ECO:0007669"/>
    <property type="project" value="TreeGrafter"/>
</dbReference>
<organism evidence="12 13">
    <name type="scientific">Phytophthora boehmeriae</name>
    <dbReference type="NCBI Taxonomy" id="109152"/>
    <lineage>
        <taxon>Eukaryota</taxon>
        <taxon>Sar</taxon>
        <taxon>Stramenopiles</taxon>
        <taxon>Oomycota</taxon>
        <taxon>Peronosporomycetes</taxon>
        <taxon>Peronosporales</taxon>
        <taxon>Peronosporaceae</taxon>
        <taxon>Phytophthora</taxon>
    </lineage>
</organism>
<evidence type="ECO:0000256" key="9">
    <source>
        <dbReference type="RuleBase" id="RU367124"/>
    </source>
</evidence>
<reference evidence="12" key="1">
    <citation type="submission" date="2021-02" db="EMBL/GenBank/DDBJ databases">
        <authorList>
            <person name="Palmer J.M."/>
        </authorList>
    </citation>
    <scope>NUCLEOTIDE SEQUENCE</scope>
    <source>
        <strain evidence="12">SCRP23</strain>
    </source>
</reference>
<evidence type="ECO:0000259" key="11">
    <source>
        <dbReference type="PROSITE" id="PS51462"/>
    </source>
</evidence>
<evidence type="ECO:0000256" key="7">
    <source>
        <dbReference type="ARBA" id="ARBA00022801"/>
    </source>
</evidence>
<dbReference type="InterPro" id="IPR031825">
    <property type="entry name" value="RXLR"/>
</dbReference>
<comment type="caution">
    <text evidence="12">The sequence shown here is derived from an EMBL/GenBank/DDBJ whole genome shotgun (WGS) entry which is preliminary data.</text>
</comment>
<comment type="function">
    <text evidence="9">Effector that suppresses plant defense responses during pathogen infection.</text>
</comment>
<evidence type="ECO:0000313" key="12">
    <source>
        <dbReference type="EMBL" id="KAG7388150.1"/>
    </source>
</evidence>
<keyword evidence="8" id="KW-0460">Magnesium</keyword>
<keyword evidence="13" id="KW-1185">Reference proteome</keyword>
<dbReference type="OrthoDB" id="128927at2759"/>
<dbReference type="EMBL" id="JAGDFL010000454">
    <property type="protein sequence ID" value="KAG7388150.1"/>
    <property type="molecule type" value="Genomic_DNA"/>
</dbReference>
<dbReference type="CDD" id="cd04666">
    <property type="entry name" value="NUDIX_DIPP2_like_Nudt4"/>
    <property type="match status" value="1"/>
</dbReference>
<dbReference type="InterPro" id="IPR000086">
    <property type="entry name" value="NUDIX_hydrolase_dom"/>
</dbReference>
<feature type="compositionally biased region" description="Acidic residues" evidence="10">
    <location>
        <begin position="56"/>
        <end position="103"/>
    </location>
</feature>
<sequence>MRLSFVLMAAAVGFLASCDAVLVSKGVDQTKLSEMATADLVDAVPSTRIARFLRGDDDDDDDLDEALKGDEDDDKDGEVVDDDDDYNGDYDSDDSDDSDDGGDEERGPINVGPAEKVVVTAKRLKELSKLDDAAAAKAAAAKATIGKNPNKLNPFGLHKGPITNTALVGARVGREKQRYSEDGRRLLSCIVISDPSKGRAGEVLLISSSRTEGKWILPKGGWEIDETIWASARREAMEEAGVKGKITRPLGKLEFGNTKPGKEDQRYRFYGFQMRATKILKKWAENSRQRRWVSYDEAKRLLDEPQLIRMVERAQLANARNAKP</sequence>
<dbReference type="GO" id="GO:0046872">
    <property type="term" value="F:metal ion binding"/>
    <property type="evidence" value="ECO:0007669"/>
    <property type="project" value="UniProtKB-KW"/>
</dbReference>
<dbReference type="AlphaFoldDB" id="A0A8T1W7K3"/>
<accession>A0A8T1W7K3</accession>
<keyword evidence="7 12" id="KW-0378">Hydrolase</keyword>
<evidence type="ECO:0000256" key="1">
    <source>
        <dbReference type="ARBA" id="ARBA00001946"/>
    </source>
</evidence>
<comment type="subcellular location">
    <subcellularLocation>
        <location evidence="2 9">Secreted</location>
    </subcellularLocation>
</comment>
<dbReference type="Pfam" id="PF00293">
    <property type="entry name" value="NUDIX"/>
    <property type="match status" value="1"/>
</dbReference>
<proteinExistence type="inferred from homology"/>
<evidence type="ECO:0000256" key="8">
    <source>
        <dbReference type="ARBA" id="ARBA00022842"/>
    </source>
</evidence>
<gene>
    <name evidence="12" type="primary">NUDT3_2</name>
    <name evidence="12" type="ORF">PHYBOEH_008007</name>
</gene>
<dbReference type="PANTHER" id="PTHR12629:SF0">
    <property type="entry name" value="DIPHOSPHOINOSITOL-POLYPHOSPHATE DIPHOSPHATASE"/>
    <property type="match status" value="1"/>
</dbReference>
<dbReference type="PROSITE" id="PS51257">
    <property type="entry name" value="PROKAR_LIPOPROTEIN"/>
    <property type="match status" value="1"/>
</dbReference>
<feature type="domain" description="Nudix hydrolase" evidence="11">
    <location>
        <begin position="183"/>
        <end position="316"/>
    </location>
</feature>
<name>A0A8T1W7K3_9STRA</name>
<dbReference type="Proteomes" id="UP000693981">
    <property type="component" value="Unassembled WGS sequence"/>
</dbReference>
<protein>
    <recommendedName>
        <fullName evidence="9">RxLR effector protein</fullName>
    </recommendedName>
</protein>
<keyword evidence="6 9" id="KW-0732">Signal</keyword>
<dbReference type="InterPro" id="IPR047198">
    <property type="entry name" value="DDP-like_NUDIX"/>
</dbReference>
<dbReference type="GO" id="GO:0005737">
    <property type="term" value="C:cytoplasm"/>
    <property type="evidence" value="ECO:0007669"/>
    <property type="project" value="TreeGrafter"/>
</dbReference>
<dbReference type="PROSITE" id="PS51462">
    <property type="entry name" value="NUDIX"/>
    <property type="match status" value="1"/>
</dbReference>
<evidence type="ECO:0000313" key="13">
    <source>
        <dbReference type="Proteomes" id="UP000693981"/>
    </source>
</evidence>
<evidence type="ECO:0000256" key="5">
    <source>
        <dbReference type="ARBA" id="ARBA00022723"/>
    </source>
</evidence>
<feature type="chain" id="PRO_5035867237" description="RxLR effector protein" evidence="9">
    <location>
        <begin position="21"/>
        <end position="324"/>
    </location>
</feature>
<evidence type="ECO:0000256" key="6">
    <source>
        <dbReference type="ARBA" id="ARBA00022729"/>
    </source>
</evidence>
<keyword evidence="4 9" id="KW-0964">Secreted</keyword>
<evidence type="ECO:0000256" key="2">
    <source>
        <dbReference type="ARBA" id="ARBA00004613"/>
    </source>
</evidence>
<comment type="domain">
    <text evidence="9">The RxLR-dEER motif acts to carry the protein into the host cell cytoplasm through binding to cell surface phosphatidylinositol-3-phosphate.</text>
</comment>
<evidence type="ECO:0000256" key="10">
    <source>
        <dbReference type="SAM" id="MobiDB-lite"/>
    </source>
</evidence>
<feature type="region of interest" description="Disordered" evidence="10">
    <location>
        <begin position="53"/>
        <end position="114"/>
    </location>
</feature>
<dbReference type="GO" id="GO:0016462">
    <property type="term" value="F:pyrophosphatase activity"/>
    <property type="evidence" value="ECO:0007669"/>
    <property type="project" value="InterPro"/>
</dbReference>
<comment type="similarity">
    <text evidence="3 9">Belongs to the RxLR effector family.</text>
</comment>